<dbReference type="SUPFAM" id="SSF52540">
    <property type="entry name" value="P-loop containing nucleoside triphosphate hydrolases"/>
    <property type="match status" value="1"/>
</dbReference>
<dbReference type="OrthoDB" id="9783370at2"/>
<keyword evidence="3" id="KW-1185">Reference proteome</keyword>
<keyword evidence="2" id="KW-0067">ATP-binding</keyword>
<dbReference type="Proteomes" id="UP000266327">
    <property type="component" value="Unassembled WGS sequence"/>
</dbReference>
<feature type="domain" description="AAA+ ATPase" evidence="1">
    <location>
        <begin position="168"/>
        <end position="360"/>
    </location>
</feature>
<protein>
    <submittedName>
        <fullName evidence="2">ATP-binding protein</fullName>
    </submittedName>
</protein>
<evidence type="ECO:0000313" key="2">
    <source>
        <dbReference type="EMBL" id="RJG04567.1"/>
    </source>
</evidence>
<dbReference type="InterPro" id="IPR003593">
    <property type="entry name" value="AAA+_ATPase"/>
</dbReference>
<dbReference type="CDD" id="cd00009">
    <property type="entry name" value="AAA"/>
    <property type="match status" value="1"/>
</dbReference>
<dbReference type="InterPro" id="IPR027417">
    <property type="entry name" value="P-loop_NTPase"/>
</dbReference>
<dbReference type="EMBL" id="QYUQ01000002">
    <property type="protein sequence ID" value="RJG04567.1"/>
    <property type="molecule type" value="Genomic_DNA"/>
</dbReference>
<dbReference type="AlphaFoldDB" id="A0A3A3G7S8"/>
<dbReference type="GO" id="GO:0005524">
    <property type="term" value="F:ATP binding"/>
    <property type="evidence" value="ECO:0007669"/>
    <property type="project" value="UniProtKB-KW"/>
</dbReference>
<dbReference type="SMART" id="SM00382">
    <property type="entry name" value="AAA"/>
    <property type="match status" value="1"/>
</dbReference>
<gene>
    <name evidence="2" type="ORF">D3878_20410</name>
</gene>
<comment type="caution">
    <text evidence="2">The sequence shown here is derived from an EMBL/GenBank/DDBJ whole genome shotgun (WGS) entry which is preliminary data.</text>
</comment>
<sequence>MLTSQTESKVISLDSASTLLPRAPRTPEETGLPFLFLVELVSKVLFLRGQVGLVELSAHLKLTVGVLDPLIVFMRAEKLCEVTRRGGSGTDADLTYNLTDLGRTRATEFMSRNAYAGPAPVTLAAYCAQVEAQSVAQMHIMREDMANEFADIVVSPIVLEQLGTAMNSGRAIFVHGPAGSGKTYLAERLAGLLHGDILVPHAIVVDGEVVQVHDPVVHPPVDGMAEQADVFDKRMLLDARWLRTRRPAVLTGGELTLDMLDLQFDPGTRFYQAPPHLKANGGIFIIDDLGRQRCSPAELMNRWIVPMDRRVDFLSLHTGYKFLVPFDVIVVFSSNFPPEQLADGSFLRRLGYKIHVGPLTEAQYERIFRQVCKQFEVPYSDDAFHYLVHQHHYQEERALLACYPRDILAQVRDLALYEGRAPSLDQRVLDWAWNNYFIGA</sequence>
<evidence type="ECO:0000313" key="3">
    <source>
        <dbReference type="Proteomes" id="UP000266327"/>
    </source>
</evidence>
<proteinExistence type="predicted"/>
<organism evidence="2 3">
    <name type="scientific">Noviherbaspirillum sedimenti</name>
    <dbReference type="NCBI Taxonomy" id="2320865"/>
    <lineage>
        <taxon>Bacteria</taxon>
        <taxon>Pseudomonadati</taxon>
        <taxon>Pseudomonadota</taxon>
        <taxon>Betaproteobacteria</taxon>
        <taxon>Burkholderiales</taxon>
        <taxon>Oxalobacteraceae</taxon>
        <taxon>Noviherbaspirillum</taxon>
    </lineage>
</organism>
<name>A0A3A3G7S8_9BURK</name>
<dbReference type="Gene3D" id="3.40.50.300">
    <property type="entry name" value="P-loop containing nucleotide triphosphate hydrolases"/>
    <property type="match status" value="1"/>
</dbReference>
<accession>A0A3A3G7S8</accession>
<reference evidence="3" key="1">
    <citation type="submission" date="2018-09" db="EMBL/GenBank/DDBJ databases">
        <authorList>
            <person name="Zhu H."/>
        </authorList>
    </citation>
    <scope>NUCLEOTIDE SEQUENCE [LARGE SCALE GENOMIC DNA]</scope>
    <source>
        <strain evidence="3">K1S02-23</strain>
    </source>
</reference>
<evidence type="ECO:0000259" key="1">
    <source>
        <dbReference type="SMART" id="SM00382"/>
    </source>
</evidence>
<keyword evidence="2" id="KW-0547">Nucleotide-binding</keyword>